<evidence type="ECO:0000256" key="1">
    <source>
        <dbReference type="SAM" id="SignalP"/>
    </source>
</evidence>
<dbReference type="STRING" id="599839.J4HVP7"/>
<name>J4HVP7_9APHY</name>
<dbReference type="OrthoDB" id="2756540at2759"/>
<dbReference type="GeneID" id="24095793"/>
<proteinExistence type="predicted"/>
<dbReference type="HOGENOM" id="CLU_1447699_0_0_1"/>
<protein>
    <recommendedName>
        <fullName evidence="4">DOMON domain-containing protein</fullName>
    </recommendedName>
</protein>
<organism evidence="2 3">
    <name type="scientific">Fibroporia radiculosa</name>
    <dbReference type="NCBI Taxonomy" id="599839"/>
    <lineage>
        <taxon>Eukaryota</taxon>
        <taxon>Fungi</taxon>
        <taxon>Dikarya</taxon>
        <taxon>Basidiomycota</taxon>
        <taxon>Agaricomycotina</taxon>
        <taxon>Agaricomycetes</taxon>
        <taxon>Polyporales</taxon>
        <taxon>Fibroporiaceae</taxon>
        <taxon>Fibroporia</taxon>
    </lineage>
</organism>
<dbReference type="RefSeq" id="XP_012180165.1">
    <property type="nucleotide sequence ID" value="XM_012324775.1"/>
</dbReference>
<dbReference type="EMBL" id="HE797010">
    <property type="protein sequence ID" value="CCM00882.1"/>
    <property type="molecule type" value="Genomic_DNA"/>
</dbReference>
<accession>J4HVP7</accession>
<feature type="signal peptide" evidence="1">
    <location>
        <begin position="1"/>
        <end position="22"/>
    </location>
</feature>
<dbReference type="InParanoid" id="J4HVP7"/>
<evidence type="ECO:0000313" key="2">
    <source>
        <dbReference type="EMBL" id="CCM00882.1"/>
    </source>
</evidence>
<feature type="chain" id="PRO_5003779233" description="DOMON domain-containing protein" evidence="1">
    <location>
        <begin position="23"/>
        <end position="187"/>
    </location>
</feature>
<evidence type="ECO:0000313" key="3">
    <source>
        <dbReference type="Proteomes" id="UP000006352"/>
    </source>
</evidence>
<sequence length="187" mass="20087">MLSGSLLGYLFFVTLLPLSSLGAGVLKNVTIGSDNPSVLFSAGWSSALREGDVSEVVSSDRYGDWVELVLPVSTVAVYYVGFTQPDGALYAACVDCEEPWGRFMRVDAFDPHENDTPVTLLAFTGLDPERSHVLDVMNVRDPRFGYAGQITFAGAIVTVLEDDVISKWDNELSTASLALASAVKLTA</sequence>
<reference evidence="2 3" key="1">
    <citation type="journal article" date="2012" name="Appl. Environ. Microbiol.">
        <title>Short-read sequencing for genomic analysis of the brown rot fungus Fibroporia radiculosa.</title>
        <authorList>
            <person name="Tang J.D."/>
            <person name="Perkins A.D."/>
            <person name="Sonstegard T.S."/>
            <person name="Schroeder S.G."/>
            <person name="Burgess S.C."/>
            <person name="Diehl S.V."/>
        </authorList>
    </citation>
    <scope>NUCLEOTIDE SEQUENCE [LARGE SCALE GENOMIC DNA]</scope>
    <source>
        <strain evidence="2 3">TFFH 294</strain>
    </source>
</reference>
<dbReference type="AlphaFoldDB" id="J4HVP7"/>
<evidence type="ECO:0008006" key="4">
    <source>
        <dbReference type="Google" id="ProtNLM"/>
    </source>
</evidence>
<keyword evidence="1" id="KW-0732">Signal</keyword>
<gene>
    <name evidence="2" type="ORF">FIBRA_02928</name>
</gene>
<dbReference type="Proteomes" id="UP000006352">
    <property type="component" value="Unassembled WGS sequence"/>
</dbReference>
<keyword evidence="3" id="KW-1185">Reference proteome</keyword>